<comment type="caution">
    <text evidence="1">The sequence shown here is derived from an EMBL/GenBank/DDBJ whole genome shotgun (WGS) entry which is preliminary data.</text>
</comment>
<dbReference type="AlphaFoldDB" id="E6QVU2"/>
<sequence>MQGGLEVEFPHLRDGAGQRGLRRGFSATENYAVEETLAATEPGHGLAPMNCIWAVVIPKPSVVTVAAT</sequence>
<dbReference type="EMBL" id="CABR01000137">
    <property type="protein sequence ID" value="CBI11365.1"/>
    <property type="molecule type" value="Genomic_DNA"/>
</dbReference>
<organism evidence="1">
    <name type="scientific">mine drainage metagenome</name>
    <dbReference type="NCBI Taxonomy" id="410659"/>
    <lineage>
        <taxon>unclassified sequences</taxon>
        <taxon>metagenomes</taxon>
        <taxon>ecological metagenomes</taxon>
    </lineage>
</organism>
<proteinExistence type="predicted"/>
<gene>
    <name evidence="1" type="ORF">CARN7_2188</name>
</gene>
<name>E6QVU2_9ZZZZ</name>
<evidence type="ECO:0000313" key="1">
    <source>
        <dbReference type="EMBL" id="CBI11365.1"/>
    </source>
</evidence>
<reference evidence="1" key="1">
    <citation type="submission" date="2009-10" db="EMBL/GenBank/DDBJ databases">
        <title>Diversity of trophic interactions inside an arsenic-rich microbial ecosystem.</title>
        <authorList>
            <person name="Bertin P.N."/>
            <person name="Heinrich-Salmeron A."/>
            <person name="Pelletier E."/>
            <person name="Goulhen-Chollet F."/>
            <person name="Arsene-Ploetze F."/>
            <person name="Gallien S."/>
            <person name="Calteau A."/>
            <person name="Vallenet D."/>
            <person name="Casiot C."/>
            <person name="Chane-Woon-Ming B."/>
            <person name="Giloteaux L."/>
            <person name="Barakat M."/>
            <person name="Bonnefoy V."/>
            <person name="Bruneel O."/>
            <person name="Chandler M."/>
            <person name="Cleiss J."/>
            <person name="Duran R."/>
            <person name="Elbaz-Poulichet F."/>
            <person name="Fonknechten N."/>
            <person name="Lauga B."/>
            <person name="Mornico D."/>
            <person name="Ortet P."/>
            <person name="Schaeffer C."/>
            <person name="Siguier P."/>
            <person name="Alexander Thil Smith A."/>
            <person name="Van Dorsselaer A."/>
            <person name="Weissenbach J."/>
            <person name="Medigue C."/>
            <person name="Le Paslier D."/>
        </authorList>
    </citation>
    <scope>NUCLEOTIDE SEQUENCE</scope>
</reference>
<protein>
    <submittedName>
        <fullName evidence="1">Uncharacterized protein</fullName>
    </submittedName>
</protein>
<accession>E6QVU2</accession>